<reference evidence="3 4" key="1">
    <citation type="submission" date="2018-11" db="EMBL/GenBank/DDBJ databases">
        <title>Chitinophaga lutea sp.nov., isolate from arsenic contaminated soil.</title>
        <authorList>
            <person name="Zong Y."/>
        </authorList>
    </citation>
    <scope>NUCLEOTIDE SEQUENCE [LARGE SCALE GENOMIC DNA]</scope>
    <source>
        <strain evidence="3 4">ZY74</strain>
    </source>
</reference>
<dbReference type="OrthoDB" id="127797at2"/>
<feature type="domain" description="Xylose isomerase-like TIM barrel" evidence="2">
    <location>
        <begin position="80"/>
        <end position="309"/>
    </location>
</feature>
<dbReference type="InterPro" id="IPR050312">
    <property type="entry name" value="IolE/XylAMocC-like"/>
</dbReference>
<keyword evidence="1" id="KW-0732">Signal</keyword>
<dbReference type="Pfam" id="PF01261">
    <property type="entry name" value="AP_endonuc_2"/>
    <property type="match status" value="1"/>
</dbReference>
<sequence>MTLSRRNFVRNTLGSAALLGLPISSASAAPVSAPPKAAEFKLALSSYSYWHFKTPKVPIEKVIDEACRLQVEGVDILHRQMEGEDNAYLQKLKRHAFLNGVDLISLSIHQDFVDPDPATRQKDIDHTLKCIELAYKMGIPAIRLNSGRWGTIKSFDALMANRGVESPIPGYTEDDAFKWCIDSIEKCLARAAECGVMLALENHWGLTSSPEGLLRIRKAIDSPWLGVLMDTGNFLEDPYDKLEKVAPYANFVQAKTYYGGGEWYTLDLDYKRIIDILRKVNYKGYIAIEFEGKEAAETGVKKSVDMLRAAMQG</sequence>
<dbReference type="InterPro" id="IPR006311">
    <property type="entry name" value="TAT_signal"/>
</dbReference>
<feature type="signal peptide" evidence="1">
    <location>
        <begin position="1"/>
        <end position="28"/>
    </location>
</feature>
<evidence type="ECO:0000313" key="4">
    <source>
        <dbReference type="Proteomes" id="UP000278351"/>
    </source>
</evidence>
<dbReference type="Gene3D" id="3.20.20.150">
    <property type="entry name" value="Divalent-metal-dependent TIM barrel enzymes"/>
    <property type="match status" value="1"/>
</dbReference>
<comment type="caution">
    <text evidence="3">The sequence shown here is derived from an EMBL/GenBank/DDBJ whole genome shotgun (WGS) entry which is preliminary data.</text>
</comment>
<dbReference type="InterPro" id="IPR013022">
    <property type="entry name" value="Xyl_isomerase-like_TIM-brl"/>
</dbReference>
<dbReference type="RefSeq" id="WP_123847039.1">
    <property type="nucleotide sequence ID" value="NZ_RPDH01000002.1"/>
</dbReference>
<dbReference type="InterPro" id="IPR036237">
    <property type="entry name" value="Xyl_isomerase-like_sf"/>
</dbReference>
<dbReference type="PANTHER" id="PTHR12110:SF53">
    <property type="entry name" value="BLR5974 PROTEIN"/>
    <property type="match status" value="1"/>
</dbReference>
<evidence type="ECO:0000256" key="1">
    <source>
        <dbReference type="SAM" id="SignalP"/>
    </source>
</evidence>
<keyword evidence="3" id="KW-0413">Isomerase</keyword>
<dbReference type="SUPFAM" id="SSF51658">
    <property type="entry name" value="Xylose isomerase-like"/>
    <property type="match status" value="1"/>
</dbReference>
<keyword evidence="4" id="KW-1185">Reference proteome</keyword>
<dbReference type="PROSITE" id="PS51318">
    <property type="entry name" value="TAT"/>
    <property type="match status" value="1"/>
</dbReference>
<accession>A0A3N4PH65</accession>
<proteinExistence type="predicted"/>
<dbReference type="AlphaFoldDB" id="A0A3N4PH65"/>
<protein>
    <submittedName>
        <fullName evidence="3">Sugar phosphate isomerase/epimerase</fullName>
    </submittedName>
</protein>
<feature type="chain" id="PRO_5018285645" evidence="1">
    <location>
        <begin position="29"/>
        <end position="313"/>
    </location>
</feature>
<gene>
    <name evidence="3" type="ORF">EGT74_13295</name>
</gene>
<dbReference type="GO" id="GO:0016853">
    <property type="term" value="F:isomerase activity"/>
    <property type="evidence" value="ECO:0007669"/>
    <property type="project" value="UniProtKB-KW"/>
</dbReference>
<evidence type="ECO:0000259" key="2">
    <source>
        <dbReference type="Pfam" id="PF01261"/>
    </source>
</evidence>
<dbReference type="EMBL" id="RPDH01000002">
    <property type="protein sequence ID" value="RPE08043.1"/>
    <property type="molecule type" value="Genomic_DNA"/>
</dbReference>
<name>A0A3N4PH65_9BACT</name>
<organism evidence="3 4">
    <name type="scientific">Chitinophaga lutea</name>
    <dbReference type="NCBI Taxonomy" id="2488634"/>
    <lineage>
        <taxon>Bacteria</taxon>
        <taxon>Pseudomonadati</taxon>
        <taxon>Bacteroidota</taxon>
        <taxon>Chitinophagia</taxon>
        <taxon>Chitinophagales</taxon>
        <taxon>Chitinophagaceae</taxon>
        <taxon>Chitinophaga</taxon>
    </lineage>
</organism>
<dbReference type="Proteomes" id="UP000278351">
    <property type="component" value="Unassembled WGS sequence"/>
</dbReference>
<dbReference type="PANTHER" id="PTHR12110">
    <property type="entry name" value="HYDROXYPYRUVATE ISOMERASE"/>
    <property type="match status" value="1"/>
</dbReference>
<evidence type="ECO:0000313" key="3">
    <source>
        <dbReference type="EMBL" id="RPE08043.1"/>
    </source>
</evidence>